<organism evidence="1 2">
    <name type="scientific">Methylobacterium tardum</name>
    <dbReference type="NCBI Taxonomy" id="374432"/>
    <lineage>
        <taxon>Bacteria</taxon>
        <taxon>Pseudomonadati</taxon>
        <taxon>Pseudomonadota</taxon>
        <taxon>Alphaproteobacteria</taxon>
        <taxon>Hyphomicrobiales</taxon>
        <taxon>Methylobacteriaceae</taxon>
        <taxon>Methylobacterium</taxon>
    </lineage>
</organism>
<evidence type="ECO:0000313" key="1">
    <source>
        <dbReference type="EMBL" id="GLS71685.1"/>
    </source>
</evidence>
<proteinExistence type="predicted"/>
<dbReference type="EMBL" id="BSPL01000018">
    <property type="protein sequence ID" value="GLS71685.1"/>
    <property type="molecule type" value="Genomic_DNA"/>
</dbReference>
<dbReference type="Proteomes" id="UP001157440">
    <property type="component" value="Unassembled WGS sequence"/>
</dbReference>
<keyword evidence="2" id="KW-1185">Reference proteome</keyword>
<comment type="caution">
    <text evidence="1">The sequence shown here is derived from an EMBL/GenBank/DDBJ whole genome shotgun (WGS) entry which is preliminary data.</text>
</comment>
<evidence type="ECO:0000313" key="2">
    <source>
        <dbReference type="Proteomes" id="UP001157440"/>
    </source>
</evidence>
<sequence>MPDNESEAHQQRYAFVVYDPPVPSLPWLVVCIGPDGKVHAVEAFATLEDAQAKTSECAEDFIRHVGKAGVGQFPPRTSRKLN</sequence>
<accession>A0AA37THA8</accession>
<dbReference type="AlphaFoldDB" id="A0AA37THA8"/>
<reference evidence="2" key="1">
    <citation type="journal article" date="2019" name="Int. J. Syst. Evol. Microbiol.">
        <title>The Global Catalogue of Microorganisms (GCM) 10K type strain sequencing project: providing services to taxonomists for standard genome sequencing and annotation.</title>
        <authorList>
            <consortium name="The Broad Institute Genomics Platform"/>
            <consortium name="The Broad Institute Genome Sequencing Center for Infectious Disease"/>
            <person name="Wu L."/>
            <person name="Ma J."/>
        </authorList>
    </citation>
    <scope>NUCLEOTIDE SEQUENCE [LARGE SCALE GENOMIC DNA]</scope>
    <source>
        <strain evidence="2">NBRC 103632</strain>
    </source>
</reference>
<gene>
    <name evidence="1" type="ORF">GCM10007890_36980</name>
</gene>
<name>A0AA37THA8_9HYPH</name>
<protein>
    <submittedName>
        <fullName evidence="1">Uncharacterized protein</fullName>
    </submittedName>
</protein>